<keyword evidence="2" id="KW-0418">Kinase</keyword>
<dbReference type="SUPFAM" id="SSF53613">
    <property type="entry name" value="Ribokinase-like"/>
    <property type="match status" value="1"/>
</dbReference>
<dbReference type="eggNOG" id="KOG2947">
    <property type="taxonomic scope" value="Eukaryota"/>
</dbReference>
<reference evidence="4" key="3">
    <citation type="submission" date="2011-03" db="EMBL/GenBank/DDBJ databases">
        <title>Annotation of Magnaporthe poae ATCC 64411.</title>
        <authorList>
            <person name="Ma L.-J."/>
            <person name="Dead R."/>
            <person name="Young S.K."/>
            <person name="Zeng Q."/>
            <person name="Gargeya S."/>
            <person name="Fitzgerald M."/>
            <person name="Haas B."/>
            <person name="Abouelleil A."/>
            <person name="Alvarado L."/>
            <person name="Arachchi H.M."/>
            <person name="Berlin A."/>
            <person name="Brown A."/>
            <person name="Chapman S.B."/>
            <person name="Chen Z."/>
            <person name="Dunbar C."/>
            <person name="Freedman E."/>
            <person name="Gearin G."/>
            <person name="Gellesch M."/>
            <person name="Goldberg J."/>
            <person name="Griggs A."/>
            <person name="Gujja S."/>
            <person name="Heiman D."/>
            <person name="Howarth C."/>
            <person name="Larson L."/>
            <person name="Lui A."/>
            <person name="MacDonald P.J.P."/>
            <person name="Mehta T."/>
            <person name="Montmayeur A."/>
            <person name="Murphy C."/>
            <person name="Neiman D."/>
            <person name="Pearson M."/>
            <person name="Priest M."/>
            <person name="Roberts A."/>
            <person name="Saif S."/>
            <person name="Shea T."/>
            <person name="Shenoy N."/>
            <person name="Sisk P."/>
            <person name="Stolte C."/>
            <person name="Sykes S."/>
            <person name="Yandava C."/>
            <person name="Wortman J."/>
            <person name="Nusbaum C."/>
            <person name="Birren B."/>
        </authorList>
    </citation>
    <scope>NUCLEOTIDE SEQUENCE</scope>
    <source>
        <strain evidence="4">ATCC 64411</strain>
    </source>
</reference>
<reference evidence="5" key="4">
    <citation type="journal article" date="2015" name="G3 (Bethesda)">
        <title>Genome sequences of three phytopathogenic species of the Magnaporthaceae family of fungi.</title>
        <authorList>
            <person name="Okagaki L.H."/>
            <person name="Nunes C.C."/>
            <person name="Sailsbery J."/>
            <person name="Clay B."/>
            <person name="Brown D."/>
            <person name="John T."/>
            <person name="Oh Y."/>
            <person name="Young N."/>
            <person name="Fitzgerald M."/>
            <person name="Haas B.J."/>
            <person name="Zeng Q."/>
            <person name="Young S."/>
            <person name="Adiconis X."/>
            <person name="Fan L."/>
            <person name="Levin J.Z."/>
            <person name="Mitchell T.K."/>
            <person name="Okubara P.A."/>
            <person name="Farman M.L."/>
            <person name="Kohn L.M."/>
            <person name="Birren B."/>
            <person name="Ma L.-J."/>
            <person name="Dean R.A."/>
        </authorList>
    </citation>
    <scope>NUCLEOTIDE SEQUENCE</scope>
    <source>
        <strain evidence="5">ATCC 64411 / 73-15</strain>
    </source>
</reference>
<dbReference type="PANTHER" id="PTHR42774:SF3">
    <property type="entry name" value="KETOHEXOKINASE"/>
    <property type="match status" value="1"/>
</dbReference>
<evidence type="ECO:0000313" key="5">
    <source>
        <dbReference type="EnsemblFungi" id="MAPG_07357T0"/>
    </source>
</evidence>
<dbReference type="InterPro" id="IPR011611">
    <property type="entry name" value="PfkB_dom"/>
</dbReference>
<proteinExistence type="predicted"/>
<dbReference type="EMBL" id="ADBL01001777">
    <property type="status" value="NOT_ANNOTATED_CDS"/>
    <property type="molecule type" value="Genomic_DNA"/>
</dbReference>
<dbReference type="EnsemblFungi" id="MAPG_07357T0">
    <property type="protein sequence ID" value="MAPG_07357T0"/>
    <property type="gene ID" value="MAPG_07357"/>
</dbReference>
<dbReference type="EMBL" id="GL876971">
    <property type="protein sequence ID" value="KLU88370.1"/>
    <property type="molecule type" value="Genomic_DNA"/>
</dbReference>
<organism evidence="5 6">
    <name type="scientific">Magnaporthiopsis poae (strain ATCC 64411 / 73-15)</name>
    <name type="common">Kentucky bluegrass fungus</name>
    <name type="synonym">Magnaporthe poae</name>
    <dbReference type="NCBI Taxonomy" id="644358"/>
    <lineage>
        <taxon>Eukaryota</taxon>
        <taxon>Fungi</taxon>
        <taxon>Dikarya</taxon>
        <taxon>Ascomycota</taxon>
        <taxon>Pezizomycotina</taxon>
        <taxon>Sordariomycetes</taxon>
        <taxon>Sordariomycetidae</taxon>
        <taxon>Magnaporthales</taxon>
        <taxon>Magnaporthaceae</taxon>
        <taxon>Magnaporthiopsis</taxon>
    </lineage>
</organism>
<evidence type="ECO:0000256" key="2">
    <source>
        <dbReference type="ARBA" id="ARBA00022777"/>
    </source>
</evidence>
<accession>A0A0C4E4G3</accession>
<keyword evidence="6" id="KW-1185">Reference proteome</keyword>
<dbReference type="GO" id="GO:0016301">
    <property type="term" value="F:kinase activity"/>
    <property type="evidence" value="ECO:0007669"/>
    <property type="project" value="UniProtKB-KW"/>
</dbReference>
<evidence type="ECO:0000259" key="3">
    <source>
        <dbReference type="Pfam" id="PF00294"/>
    </source>
</evidence>
<dbReference type="InterPro" id="IPR029056">
    <property type="entry name" value="Ribokinase-like"/>
</dbReference>
<dbReference type="InterPro" id="IPR052562">
    <property type="entry name" value="Ketohexokinase-related"/>
</dbReference>
<dbReference type="Pfam" id="PF00294">
    <property type="entry name" value="PfkB"/>
    <property type="match status" value="1"/>
</dbReference>
<dbReference type="Proteomes" id="UP000011715">
    <property type="component" value="Unassembled WGS sequence"/>
</dbReference>
<feature type="domain" description="Carbohydrate kinase PfkB" evidence="3">
    <location>
        <begin position="121"/>
        <end position="348"/>
    </location>
</feature>
<reference evidence="6" key="1">
    <citation type="submission" date="2010-05" db="EMBL/GenBank/DDBJ databases">
        <title>The genome sequence of Magnaporthe poae strain ATCC 64411.</title>
        <authorList>
            <person name="Ma L.-J."/>
            <person name="Dead R."/>
            <person name="Young S."/>
            <person name="Zeng Q."/>
            <person name="Koehrsen M."/>
            <person name="Alvarado L."/>
            <person name="Berlin A."/>
            <person name="Chapman S.B."/>
            <person name="Chen Z."/>
            <person name="Freedman E."/>
            <person name="Gellesch M."/>
            <person name="Goldberg J."/>
            <person name="Griggs A."/>
            <person name="Gujja S."/>
            <person name="Heilman E.R."/>
            <person name="Heiman D."/>
            <person name="Hepburn T."/>
            <person name="Howarth C."/>
            <person name="Jen D."/>
            <person name="Larson L."/>
            <person name="Mehta T."/>
            <person name="Neiman D."/>
            <person name="Pearson M."/>
            <person name="Roberts A."/>
            <person name="Saif S."/>
            <person name="Shea T."/>
            <person name="Shenoy N."/>
            <person name="Sisk P."/>
            <person name="Stolte C."/>
            <person name="Sykes S."/>
            <person name="Walk T."/>
            <person name="White J."/>
            <person name="Yandava C."/>
            <person name="Haas B."/>
            <person name="Nusbaum C."/>
            <person name="Birren B."/>
        </authorList>
    </citation>
    <scope>NUCLEOTIDE SEQUENCE [LARGE SCALE GENOMIC DNA]</scope>
    <source>
        <strain evidence="6">ATCC 64411 / 73-15</strain>
    </source>
</reference>
<dbReference type="STRING" id="644358.A0A0C4E4G3"/>
<dbReference type="OMA" id="LMLCTWG"/>
<dbReference type="VEuPathDB" id="FungiDB:MAPG_07357"/>
<gene>
    <name evidence="4" type="ORF">MAPG_07357</name>
</gene>
<dbReference type="OrthoDB" id="204058at2759"/>
<keyword evidence="1" id="KW-0808">Transferase</keyword>
<dbReference type="Gene3D" id="3.40.1190.20">
    <property type="match status" value="1"/>
</dbReference>
<sequence length="380" mass="39681">MKHVIVVGVCYLDTILSVPHFPEEDSKLRATSSQVRRGGNCGNTLEVLQQLLRGGGGNSSKAGTVQPQLHLLSPLPDASSPAAAQILNSFQQSGSGGGDDGCSGVGSELCLHRAGVALPASSYIIRSEATGSRTIVNQMPLAEMTEDEFAGAVAAFAAASNSRKAAEDDKSWWHFEGRIPETTLWCIRHLRRVLPSATVSVEVEKPGREGLSELAAEADVVFYSKSWAEASQTFEFPPLPPPPLADHERFEGVVGMHVCGGVASRFFVTWGAEGASAFSTHGQEYRFCAVKDVAAGDYEVVDTIGAGDTFIAGVIFDLFCKDGGDEDEGRDLQDTLRFAVGLATRKVQIDGFGDLGGQAGAGTGAGAGNGVGAGADAGCE</sequence>
<evidence type="ECO:0000313" key="6">
    <source>
        <dbReference type="Proteomes" id="UP000011715"/>
    </source>
</evidence>
<dbReference type="PROSITE" id="PS00584">
    <property type="entry name" value="PFKB_KINASES_2"/>
    <property type="match status" value="1"/>
</dbReference>
<dbReference type="PANTHER" id="PTHR42774">
    <property type="entry name" value="PHOSPHOTRANSFERASE SYSTEM TRANSPORT PROTEIN"/>
    <property type="match status" value="1"/>
</dbReference>
<evidence type="ECO:0000313" key="4">
    <source>
        <dbReference type="EMBL" id="KLU88370.1"/>
    </source>
</evidence>
<evidence type="ECO:0000256" key="1">
    <source>
        <dbReference type="ARBA" id="ARBA00022679"/>
    </source>
</evidence>
<reference evidence="5" key="5">
    <citation type="submission" date="2015-06" db="UniProtKB">
        <authorList>
            <consortium name="EnsemblFungi"/>
        </authorList>
    </citation>
    <scope>IDENTIFICATION</scope>
    <source>
        <strain evidence="5">ATCC 64411</strain>
    </source>
</reference>
<protein>
    <recommendedName>
        <fullName evidence="3">Carbohydrate kinase PfkB domain-containing protein</fullName>
    </recommendedName>
</protein>
<reference evidence="4" key="2">
    <citation type="submission" date="2010-05" db="EMBL/GenBank/DDBJ databases">
        <title>The Genome Sequence of Magnaporthe poae strain ATCC 64411.</title>
        <authorList>
            <consortium name="The Broad Institute Genome Sequencing Platform"/>
            <consortium name="Broad Institute Genome Sequencing Center for Infectious Disease"/>
            <person name="Ma L.-J."/>
            <person name="Dead R."/>
            <person name="Young S."/>
            <person name="Zeng Q."/>
            <person name="Koehrsen M."/>
            <person name="Alvarado L."/>
            <person name="Berlin A."/>
            <person name="Chapman S.B."/>
            <person name="Chen Z."/>
            <person name="Freedman E."/>
            <person name="Gellesch M."/>
            <person name="Goldberg J."/>
            <person name="Griggs A."/>
            <person name="Gujja S."/>
            <person name="Heilman E.R."/>
            <person name="Heiman D."/>
            <person name="Hepburn T."/>
            <person name="Howarth C."/>
            <person name="Jen D."/>
            <person name="Larson L."/>
            <person name="Mehta T."/>
            <person name="Neiman D."/>
            <person name="Pearson M."/>
            <person name="Roberts A."/>
            <person name="Saif S."/>
            <person name="Shea T."/>
            <person name="Shenoy N."/>
            <person name="Sisk P."/>
            <person name="Stolte C."/>
            <person name="Sykes S."/>
            <person name="Walk T."/>
            <person name="White J."/>
            <person name="Yandava C."/>
            <person name="Haas B."/>
            <person name="Nusbaum C."/>
            <person name="Birren B."/>
        </authorList>
    </citation>
    <scope>NUCLEOTIDE SEQUENCE</scope>
    <source>
        <strain evidence="4">ATCC 64411</strain>
    </source>
</reference>
<dbReference type="AlphaFoldDB" id="A0A0C4E4G3"/>
<dbReference type="InterPro" id="IPR002173">
    <property type="entry name" value="Carboh/pur_kinase_PfkB_CS"/>
</dbReference>
<name>A0A0C4E4G3_MAGP6</name>